<dbReference type="eggNOG" id="KOG0895">
    <property type="taxonomic scope" value="Eukaryota"/>
</dbReference>
<keyword evidence="1" id="KW-0808">Transferase</keyword>
<protein>
    <submittedName>
        <fullName evidence="4">Ubiquitin-conjugating enzyme 25, putative</fullName>
    </submittedName>
</protein>
<dbReference type="OMA" id="AKGCEEY"/>
<organism evidence="4 5">
    <name type="scientific">Theobroma cacao</name>
    <name type="common">Cacao</name>
    <name type="synonym">Cocoa</name>
    <dbReference type="NCBI Taxonomy" id="3641"/>
    <lineage>
        <taxon>Eukaryota</taxon>
        <taxon>Viridiplantae</taxon>
        <taxon>Streptophyta</taxon>
        <taxon>Embryophyta</taxon>
        <taxon>Tracheophyta</taxon>
        <taxon>Spermatophyta</taxon>
        <taxon>Magnoliopsida</taxon>
        <taxon>eudicotyledons</taxon>
        <taxon>Gunneridae</taxon>
        <taxon>Pentapetalae</taxon>
        <taxon>rosids</taxon>
        <taxon>malvids</taxon>
        <taxon>Malvales</taxon>
        <taxon>Malvaceae</taxon>
        <taxon>Byttnerioideae</taxon>
        <taxon>Theobroma</taxon>
    </lineage>
</organism>
<dbReference type="InParanoid" id="A0A061EWX4"/>
<feature type="domain" description="UBC core" evidence="3">
    <location>
        <begin position="46"/>
        <end position="204"/>
    </location>
</feature>
<evidence type="ECO:0000256" key="2">
    <source>
        <dbReference type="ARBA" id="ARBA00022786"/>
    </source>
</evidence>
<dbReference type="InterPro" id="IPR016135">
    <property type="entry name" value="UBQ-conjugating_enzyme/RWD"/>
</dbReference>
<dbReference type="STRING" id="3641.A0A061EWX4"/>
<evidence type="ECO:0000256" key="1">
    <source>
        <dbReference type="ARBA" id="ARBA00022679"/>
    </source>
</evidence>
<keyword evidence="2" id="KW-0833">Ubl conjugation pathway</keyword>
<accession>A0A061EWX4</accession>
<evidence type="ECO:0000259" key="3">
    <source>
        <dbReference type="PROSITE" id="PS50127"/>
    </source>
</evidence>
<dbReference type="PANTHER" id="PTHR46116:SF19">
    <property type="entry name" value="UBIQUITIN-CONJUGATING ENZYME FAMILY PROTEIN"/>
    <property type="match status" value="1"/>
</dbReference>
<dbReference type="GO" id="GO:0061631">
    <property type="term" value="F:ubiquitin conjugating enzyme activity"/>
    <property type="evidence" value="ECO:0000318"/>
    <property type="project" value="GO_Central"/>
</dbReference>
<dbReference type="HOGENOM" id="CLU_025097_0_1_1"/>
<evidence type="ECO:0000313" key="4">
    <source>
        <dbReference type="EMBL" id="EOY06749.1"/>
    </source>
</evidence>
<dbReference type="SMART" id="SM00212">
    <property type="entry name" value="UBCc"/>
    <property type="match status" value="1"/>
</dbReference>
<dbReference type="EMBL" id="CM001882">
    <property type="protein sequence ID" value="EOY06749.1"/>
    <property type="molecule type" value="Genomic_DNA"/>
</dbReference>
<dbReference type="SUPFAM" id="SSF54495">
    <property type="entry name" value="UBC-like"/>
    <property type="match status" value="1"/>
</dbReference>
<dbReference type="Gramene" id="EOY06749">
    <property type="protein sequence ID" value="EOY06749"/>
    <property type="gene ID" value="TCM_021383"/>
</dbReference>
<dbReference type="Gene3D" id="3.10.110.10">
    <property type="entry name" value="Ubiquitin Conjugating Enzyme"/>
    <property type="match status" value="1"/>
</dbReference>
<sequence>MASGLQQVGVKFKQFDYVTDFSDHFYHLRAMSKKSNVNDGKVHNKNSVNRIMKEWEILEKHLPESIFVRVYEGRIDLLRAAIIGAEKTPYHHGLFFFDILFPSDYPNKPPKVRYHSFGLRLNPNLYGDGFVCLSLLNTWVGHETEMWDTLNSTILQVLLSLQGLVLNEKPYYNEPGAKPAWSWENYNADVFTLSCKTMLFLLHNPLRNFEAIIAAHFREHGSTILRACIAYRECRVCIGFFNGDDSNAPSSKKKIRISKKFKNSMDELYPNLFEAFNGIGAPLQNLPEKLMNDIDIQQKPVKGIISRLKTFWEAIMSY</sequence>
<dbReference type="InterPro" id="IPR000608">
    <property type="entry name" value="UBC"/>
</dbReference>
<gene>
    <name evidence="4" type="ORF">TCM_021383</name>
</gene>
<reference evidence="4 5" key="1">
    <citation type="journal article" date="2013" name="Genome Biol.">
        <title>The genome sequence of the most widely cultivated cacao type and its use to identify candidate genes regulating pod color.</title>
        <authorList>
            <person name="Motamayor J.C."/>
            <person name="Mockaitis K."/>
            <person name="Schmutz J."/>
            <person name="Haiminen N."/>
            <person name="Iii D.L."/>
            <person name="Cornejo O."/>
            <person name="Findley S.D."/>
            <person name="Zheng P."/>
            <person name="Utro F."/>
            <person name="Royaert S."/>
            <person name="Saski C."/>
            <person name="Jenkins J."/>
            <person name="Podicheti R."/>
            <person name="Zhao M."/>
            <person name="Scheffler B.E."/>
            <person name="Stack J.C."/>
            <person name="Feltus F.A."/>
            <person name="Mustiga G.M."/>
            <person name="Amores F."/>
            <person name="Phillips W."/>
            <person name="Marelli J.P."/>
            <person name="May G.D."/>
            <person name="Shapiro H."/>
            <person name="Ma J."/>
            <person name="Bustamante C.D."/>
            <person name="Schnell R.J."/>
            <person name="Main D."/>
            <person name="Gilbert D."/>
            <person name="Parida L."/>
            <person name="Kuhn D.N."/>
        </authorList>
    </citation>
    <scope>NUCLEOTIDE SEQUENCE [LARGE SCALE GENOMIC DNA]</scope>
    <source>
        <strain evidence="5">cv. Matina 1-6</strain>
    </source>
</reference>
<dbReference type="PANTHER" id="PTHR46116">
    <property type="entry name" value="(E3-INDEPENDENT) E2 UBIQUITIN-CONJUGATING ENZYME"/>
    <property type="match status" value="1"/>
</dbReference>
<keyword evidence="5" id="KW-1185">Reference proteome</keyword>
<name>A0A061EWX4_THECC</name>
<dbReference type="PROSITE" id="PS50127">
    <property type="entry name" value="UBC_2"/>
    <property type="match status" value="1"/>
</dbReference>
<dbReference type="Proteomes" id="UP000026915">
    <property type="component" value="Chromosome 4"/>
</dbReference>
<evidence type="ECO:0000313" key="5">
    <source>
        <dbReference type="Proteomes" id="UP000026915"/>
    </source>
</evidence>
<proteinExistence type="predicted"/>
<dbReference type="Pfam" id="PF00179">
    <property type="entry name" value="UQ_con"/>
    <property type="match status" value="1"/>
</dbReference>
<dbReference type="CDD" id="cd23837">
    <property type="entry name" value="UBCc_UBE2O"/>
    <property type="match status" value="1"/>
</dbReference>
<dbReference type="AlphaFoldDB" id="A0A061EWX4"/>